<organism evidence="1 2">
    <name type="scientific">Rhizobium subbaraonis</name>
    <dbReference type="NCBI Taxonomy" id="908946"/>
    <lineage>
        <taxon>Bacteria</taxon>
        <taxon>Pseudomonadati</taxon>
        <taxon>Pseudomonadota</taxon>
        <taxon>Alphaproteobacteria</taxon>
        <taxon>Hyphomicrobiales</taxon>
        <taxon>Rhizobiaceae</taxon>
        <taxon>Rhizobium/Agrobacterium group</taxon>
        <taxon>Rhizobium</taxon>
    </lineage>
</organism>
<dbReference type="AlphaFoldDB" id="A0A285UXL4"/>
<keyword evidence="2" id="KW-1185">Reference proteome</keyword>
<dbReference type="Proteomes" id="UP000219167">
    <property type="component" value="Unassembled WGS sequence"/>
</dbReference>
<name>A0A285UXL4_9HYPH</name>
<gene>
    <name evidence="1" type="ORF">SAMN05892877_12329</name>
</gene>
<accession>A0A285UXL4</accession>
<evidence type="ECO:0000313" key="2">
    <source>
        <dbReference type="Proteomes" id="UP000219167"/>
    </source>
</evidence>
<protein>
    <submittedName>
        <fullName evidence="1">Uncharacterized protein</fullName>
    </submittedName>
</protein>
<proteinExistence type="predicted"/>
<reference evidence="1 2" key="1">
    <citation type="submission" date="2017-08" db="EMBL/GenBank/DDBJ databases">
        <authorList>
            <person name="de Groot N.N."/>
        </authorList>
    </citation>
    <scope>NUCLEOTIDE SEQUENCE [LARGE SCALE GENOMIC DNA]</scope>
    <source>
        <strain evidence="1 2">JC85</strain>
    </source>
</reference>
<sequence>MMVVPALTTSCKVSEKPKNGPEIPQISTNATAPTNAVGCPAQSANRVANFANTPASACALMAHPISSPSFAPFFGVFL</sequence>
<evidence type="ECO:0000313" key="1">
    <source>
        <dbReference type="EMBL" id="SOC46560.1"/>
    </source>
</evidence>
<dbReference type="EMBL" id="OBQD01000023">
    <property type="protein sequence ID" value="SOC46560.1"/>
    <property type="molecule type" value="Genomic_DNA"/>
</dbReference>